<gene>
    <name evidence="1" type="ORF">O181_068564</name>
</gene>
<dbReference type="InterPro" id="IPR012337">
    <property type="entry name" value="RNaseH-like_sf"/>
</dbReference>
<keyword evidence="2" id="KW-1185">Reference proteome</keyword>
<reference evidence="1" key="1">
    <citation type="submission" date="2021-03" db="EMBL/GenBank/DDBJ databases">
        <title>Draft genome sequence of rust myrtle Austropuccinia psidii MF-1, a brazilian biotype.</title>
        <authorList>
            <person name="Quecine M.C."/>
            <person name="Pachon D.M.R."/>
            <person name="Bonatelli M.L."/>
            <person name="Correr F.H."/>
            <person name="Franceschini L.M."/>
            <person name="Leite T.F."/>
            <person name="Margarido G.R.A."/>
            <person name="Almeida C.A."/>
            <person name="Ferrarezi J.A."/>
            <person name="Labate C.A."/>
        </authorList>
    </citation>
    <scope>NUCLEOTIDE SEQUENCE</scope>
    <source>
        <strain evidence="1">MF-1</strain>
    </source>
</reference>
<protein>
    <recommendedName>
        <fullName evidence="3">RNase H type-1 domain-containing protein</fullName>
    </recommendedName>
</protein>
<dbReference type="Gene3D" id="3.30.420.10">
    <property type="entry name" value="Ribonuclease H-like superfamily/Ribonuclease H"/>
    <property type="match status" value="1"/>
</dbReference>
<dbReference type="GO" id="GO:0003676">
    <property type="term" value="F:nucleic acid binding"/>
    <property type="evidence" value="ECO:0007669"/>
    <property type="project" value="InterPro"/>
</dbReference>
<accession>A0A9Q3I7P3</accession>
<name>A0A9Q3I7P3_9BASI</name>
<dbReference type="EMBL" id="AVOT02034680">
    <property type="protein sequence ID" value="MBW0528849.1"/>
    <property type="molecule type" value="Genomic_DNA"/>
</dbReference>
<dbReference type="InterPro" id="IPR036397">
    <property type="entry name" value="RNaseH_sf"/>
</dbReference>
<evidence type="ECO:0000313" key="1">
    <source>
        <dbReference type="EMBL" id="MBW0528849.1"/>
    </source>
</evidence>
<sequence>MAKKTPPGPAMAVSIAELQSMGISLAIYIIEEIKNNIIGTDIFIFTDNTGILHQLRNHWAAKTGQKLLLEITDKWNSISNHFNLYLNWFPGHQNIIGKEREDTPASQAQMNNRNSDPKIRIPLLFSTLKTLEILKRPLNIIPIPKLKANDYKTQAPEIIHQLLSEHCPLNVHLYKFKRSNTPICACFNKEETTMNLLLKGFH</sequence>
<dbReference type="AlphaFoldDB" id="A0A9Q3I7P3"/>
<dbReference type="OrthoDB" id="2507389at2759"/>
<evidence type="ECO:0008006" key="3">
    <source>
        <dbReference type="Google" id="ProtNLM"/>
    </source>
</evidence>
<comment type="caution">
    <text evidence="1">The sequence shown here is derived from an EMBL/GenBank/DDBJ whole genome shotgun (WGS) entry which is preliminary data.</text>
</comment>
<evidence type="ECO:0000313" key="2">
    <source>
        <dbReference type="Proteomes" id="UP000765509"/>
    </source>
</evidence>
<organism evidence="1 2">
    <name type="scientific">Austropuccinia psidii MF-1</name>
    <dbReference type="NCBI Taxonomy" id="1389203"/>
    <lineage>
        <taxon>Eukaryota</taxon>
        <taxon>Fungi</taxon>
        <taxon>Dikarya</taxon>
        <taxon>Basidiomycota</taxon>
        <taxon>Pucciniomycotina</taxon>
        <taxon>Pucciniomycetes</taxon>
        <taxon>Pucciniales</taxon>
        <taxon>Sphaerophragmiaceae</taxon>
        <taxon>Austropuccinia</taxon>
    </lineage>
</organism>
<proteinExistence type="predicted"/>
<dbReference type="SUPFAM" id="SSF53098">
    <property type="entry name" value="Ribonuclease H-like"/>
    <property type="match status" value="1"/>
</dbReference>
<dbReference type="Proteomes" id="UP000765509">
    <property type="component" value="Unassembled WGS sequence"/>
</dbReference>